<keyword evidence="2 4" id="KW-0689">Ribosomal protein</keyword>
<keyword evidence="4 5" id="KW-0699">rRNA-binding</keyword>
<dbReference type="GO" id="GO:0019843">
    <property type="term" value="F:rRNA binding"/>
    <property type="evidence" value="ECO:0007669"/>
    <property type="project" value="UniProtKB-UniRule"/>
</dbReference>
<protein>
    <recommendedName>
        <fullName evidence="4">Large ribosomal subunit protein bL21</fullName>
    </recommendedName>
</protein>
<evidence type="ECO:0000256" key="4">
    <source>
        <dbReference type="HAMAP-Rule" id="MF_01363"/>
    </source>
</evidence>
<keyword evidence="4 5" id="KW-0694">RNA-binding</keyword>
<dbReference type="Pfam" id="PF00829">
    <property type="entry name" value="Ribosomal_L21p"/>
    <property type="match status" value="1"/>
</dbReference>
<dbReference type="GO" id="GO:0006412">
    <property type="term" value="P:translation"/>
    <property type="evidence" value="ECO:0007669"/>
    <property type="project" value="UniProtKB-UniRule"/>
</dbReference>
<evidence type="ECO:0000256" key="1">
    <source>
        <dbReference type="ARBA" id="ARBA00008563"/>
    </source>
</evidence>
<evidence type="ECO:0000313" key="7">
    <source>
        <dbReference type="Proteomes" id="UP000215559"/>
    </source>
</evidence>
<dbReference type="GO" id="GO:0005840">
    <property type="term" value="C:ribosome"/>
    <property type="evidence" value="ECO:0007669"/>
    <property type="project" value="UniProtKB-KW"/>
</dbReference>
<dbReference type="GO" id="GO:0005737">
    <property type="term" value="C:cytoplasm"/>
    <property type="evidence" value="ECO:0007669"/>
    <property type="project" value="UniProtKB-ARBA"/>
</dbReference>
<dbReference type="GO" id="GO:0003735">
    <property type="term" value="F:structural constituent of ribosome"/>
    <property type="evidence" value="ECO:0007669"/>
    <property type="project" value="InterPro"/>
</dbReference>
<dbReference type="InterPro" id="IPR036164">
    <property type="entry name" value="bL21-like_sf"/>
</dbReference>
<keyword evidence="3 4" id="KW-0687">Ribonucleoprotein</keyword>
<comment type="caution">
    <text evidence="6">The sequence shown here is derived from an EMBL/GenBank/DDBJ whole genome shotgun (WGS) entry which is preliminary data.</text>
</comment>
<dbReference type="Proteomes" id="UP000215559">
    <property type="component" value="Unassembled WGS sequence"/>
</dbReference>
<evidence type="ECO:0000256" key="2">
    <source>
        <dbReference type="ARBA" id="ARBA00022980"/>
    </source>
</evidence>
<name>A0A235BRM1_UNCW3</name>
<dbReference type="PANTHER" id="PTHR21349:SF0">
    <property type="entry name" value="LARGE RIBOSOMAL SUBUNIT PROTEIN BL21M"/>
    <property type="match status" value="1"/>
</dbReference>
<accession>A0A235BRM1</accession>
<gene>
    <name evidence="4 6" type="primary">rplU</name>
    <name evidence="6" type="ORF">CH330_07300</name>
</gene>
<dbReference type="NCBIfam" id="TIGR00061">
    <property type="entry name" value="L21"/>
    <property type="match status" value="1"/>
</dbReference>
<evidence type="ECO:0000256" key="3">
    <source>
        <dbReference type="ARBA" id="ARBA00023274"/>
    </source>
</evidence>
<evidence type="ECO:0000313" key="6">
    <source>
        <dbReference type="EMBL" id="OYD14842.1"/>
    </source>
</evidence>
<dbReference type="GO" id="GO:1990904">
    <property type="term" value="C:ribonucleoprotein complex"/>
    <property type="evidence" value="ECO:0007669"/>
    <property type="project" value="UniProtKB-KW"/>
</dbReference>
<dbReference type="InterPro" id="IPR028909">
    <property type="entry name" value="bL21-like"/>
</dbReference>
<comment type="similarity">
    <text evidence="1 4 5">Belongs to the bacterial ribosomal protein bL21 family.</text>
</comment>
<comment type="subunit">
    <text evidence="4">Part of the 50S ribosomal subunit. Contacts protein L20.</text>
</comment>
<reference evidence="6 7" key="1">
    <citation type="submission" date="2017-07" db="EMBL/GenBank/DDBJ databases">
        <title>Recovery of genomes from metagenomes via a dereplication, aggregation, and scoring strategy.</title>
        <authorList>
            <person name="Sieber C.M."/>
            <person name="Probst A.J."/>
            <person name="Sharrar A."/>
            <person name="Thomas B.C."/>
            <person name="Hess M."/>
            <person name="Tringe S.G."/>
            <person name="Banfield J.F."/>
        </authorList>
    </citation>
    <scope>NUCLEOTIDE SEQUENCE [LARGE SCALE GENOMIC DNA]</scope>
    <source>
        <strain evidence="6">JGI_Cruoil_03_51_56</strain>
    </source>
</reference>
<proteinExistence type="inferred from homology"/>
<dbReference type="EMBL" id="NOZP01000134">
    <property type="protein sequence ID" value="OYD14842.1"/>
    <property type="molecule type" value="Genomic_DNA"/>
</dbReference>
<sequence length="106" mass="12374">MMYAVVKVSGFQYIVREGDTITVPRLAAEPGSKVNLKEVLFLRANDKVVIGRPNVPKSYIEAEVIDHPRTSKITVFKFRRRENYRRKKGHRQALTRVRISKILYEE</sequence>
<dbReference type="InterPro" id="IPR001787">
    <property type="entry name" value="Ribosomal_bL21"/>
</dbReference>
<dbReference type="AlphaFoldDB" id="A0A235BRM1"/>
<organism evidence="6 7">
    <name type="scientific">candidate division WOR-3 bacterium JGI_Cruoil_03_51_56</name>
    <dbReference type="NCBI Taxonomy" id="1973747"/>
    <lineage>
        <taxon>Bacteria</taxon>
        <taxon>Bacteria division WOR-3</taxon>
    </lineage>
</organism>
<dbReference type="PANTHER" id="PTHR21349">
    <property type="entry name" value="50S RIBOSOMAL PROTEIN L21"/>
    <property type="match status" value="1"/>
</dbReference>
<dbReference type="HAMAP" id="MF_01363">
    <property type="entry name" value="Ribosomal_bL21"/>
    <property type="match status" value="1"/>
</dbReference>
<dbReference type="SUPFAM" id="SSF141091">
    <property type="entry name" value="L21p-like"/>
    <property type="match status" value="1"/>
</dbReference>
<comment type="function">
    <text evidence="4 5">This protein binds to 23S rRNA in the presence of protein L20.</text>
</comment>
<evidence type="ECO:0000256" key="5">
    <source>
        <dbReference type="RuleBase" id="RU000562"/>
    </source>
</evidence>